<reference evidence="1 2" key="1">
    <citation type="submission" date="2018-12" db="EMBL/GenBank/DDBJ databases">
        <title>Croceicoccus ponticola sp. nov., a lipolytic bacterium isolated from seawater.</title>
        <authorList>
            <person name="Yoon J.-H."/>
        </authorList>
    </citation>
    <scope>NUCLEOTIDE SEQUENCE [LARGE SCALE GENOMIC DNA]</scope>
    <source>
        <strain evidence="1 2">GM-16</strain>
    </source>
</reference>
<proteinExistence type="predicted"/>
<comment type="caution">
    <text evidence="1">The sequence shown here is derived from an EMBL/GenBank/DDBJ whole genome shotgun (WGS) entry which is preliminary data.</text>
</comment>
<dbReference type="EMBL" id="RXOL01000004">
    <property type="protein sequence ID" value="RVQ66334.1"/>
    <property type="molecule type" value="Genomic_DNA"/>
</dbReference>
<name>A0A437GW60_9SPHN</name>
<dbReference type="RefSeq" id="WP_127612757.1">
    <property type="nucleotide sequence ID" value="NZ_RXOL01000004.1"/>
</dbReference>
<protein>
    <submittedName>
        <fullName evidence="1">Uncharacterized protein</fullName>
    </submittedName>
</protein>
<accession>A0A437GW60</accession>
<evidence type="ECO:0000313" key="2">
    <source>
        <dbReference type="Proteomes" id="UP000283003"/>
    </source>
</evidence>
<gene>
    <name evidence="1" type="ORF">EKN06_09845</name>
</gene>
<dbReference type="OrthoDB" id="1115380at2"/>
<sequence>MIGSLQTEMAKTDRGRIVACDSAYHVVPENRDRDIVVNASYCGVLPARFLGAEAPRGIIGVDCGVGPGGASIAGLWYLEALNMPAAVADVMTVELGNGVDLYNRGVVSFVNRPAADCGVRPGMPVSVAAEMMLANDPGEPAAAQVTNRALVDVGTNGRKIICTDSIAFGLPEDADNVLVTAGHTGRSAVPYLLSIAPHGFICSDGGGGRDGSGRAGLEIVEAEGLAGATVDARLAAMGDGLSSYRDGIITGANKLARAAGVELGMSAREAARLLADRSKD</sequence>
<evidence type="ECO:0000313" key="1">
    <source>
        <dbReference type="EMBL" id="RVQ66334.1"/>
    </source>
</evidence>
<organism evidence="1 2">
    <name type="scientific">Croceicoccus ponticola</name>
    <dbReference type="NCBI Taxonomy" id="2217664"/>
    <lineage>
        <taxon>Bacteria</taxon>
        <taxon>Pseudomonadati</taxon>
        <taxon>Pseudomonadota</taxon>
        <taxon>Alphaproteobacteria</taxon>
        <taxon>Sphingomonadales</taxon>
        <taxon>Erythrobacteraceae</taxon>
        <taxon>Croceicoccus</taxon>
    </lineage>
</organism>
<keyword evidence="2" id="KW-1185">Reference proteome</keyword>
<dbReference type="Proteomes" id="UP000283003">
    <property type="component" value="Unassembled WGS sequence"/>
</dbReference>
<dbReference type="AlphaFoldDB" id="A0A437GW60"/>